<reference evidence="4" key="1">
    <citation type="submission" date="2016-06" db="UniProtKB">
        <authorList>
            <consortium name="WormBaseParasite"/>
        </authorList>
    </citation>
    <scope>IDENTIFICATION</scope>
</reference>
<evidence type="ECO:0000256" key="1">
    <source>
        <dbReference type="SAM" id="MobiDB-lite"/>
    </source>
</evidence>
<evidence type="ECO:0000313" key="4">
    <source>
        <dbReference type="WBParaSite" id="SSLN_0000975201-mRNA-1"/>
    </source>
</evidence>
<dbReference type="AlphaFoldDB" id="A0A183SYU4"/>
<organism evidence="4">
    <name type="scientific">Schistocephalus solidus</name>
    <name type="common">Tapeworm</name>
    <dbReference type="NCBI Taxonomy" id="70667"/>
    <lineage>
        <taxon>Eukaryota</taxon>
        <taxon>Metazoa</taxon>
        <taxon>Spiralia</taxon>
        <taxon>Lophotrochozoa</taxon>
        <taxon>Platyhelminthes</taxon>
        <taxon>Cestoda</taxon>
        <taxon>Eucestoda</taxon>
        <taxon>Diphyllobothriidea</taxon>
        <taxon>Diphyllobothriidae</taxon>
        <taxon>Schistocephalus</taxon>
    </lineage>
</organism>
<dbReference type="EMBL" id="UYSU01035215">
    <property type="protein sequence ID" value="VDL95777.1"/>
    <property type="molecule type" value="Genomic_DNA"/>
</dbReference>
<gene>
    <name evidence="2" type="ORF">SSLN_LOCUS9392</name>
</gene>
<dbReference type="Proteomes" id="UP000275846">
    <property type="component" value="Unassembled WGS sequence"/>
</dbReference>
<evidence type="ECO:0000313" key="3">
    <source>
        <dbReference type="Proteomes" id="UP000275846"/>
    </source>
</evidence>
<feature type="region of interest" description="Disordered" evidence="1">
    <location>
        <begin position="101"/>
        <end position="121"/>
    </location>
</feature>
<proteinExistence type="predicted"/>
<feature type="compositionally biased region" description="Pro residues" evidence="1">
    <location>
        <begin position="112"/>
        <end position="121"/>
    </location>
</feature>
<protein>
    <submittedName>
        <fullName evidence="2 4">Uncharacterized protein</fullName>
    </submittedName>
</protein>
<reference evidence="2 3" key="2">
    <citation type="submission" date="2018-11" db="EMBL/GenBank/DDBJ databases">
        <authorList>
            <consortium name="Pathogen Informatics"/>
        </authorList>
    </citation>
    <scope>NUCLEOTIDE SEQUENCE [LARGE SCALE GENOMIC DNA]</scope>
    <source>
        <strain evidence="2 3">NST_G2</strain>
    </source>
</reference>
<evidence type="ECO:0000313" key="2">
    <source>
        <dbReference type="EMBL" id="VDL95777.1"/>
    </source>
</evidence>
<dbReference type="WBParaSite" id="SSLN_0000975201-mRNA-1">
    <property type="protein sequence ID" value="SSLN_0000975201-mRNA-1"/>
    <property type="gene ID" value="SSLN_0000975201"/>
</dbReference>
<name>A0A183SYU4_SCHSO</name>
<keyword evidence="3" id="KW-1185">Reference proteome</keyword>
<sequence>MERGLTVIGYPSPAPGSCRGLGVLSTSAATFLAEGMCSFGGEPHPDRKGIGTMSWTASVLTLKALTLTAGRPGTVCPRVPATNKSRSGCWSVSSNTTHPKKFRSFLHQHSTPGPPSTPSVS</sequence>
<accession>A0A183SYU4</accession>